<protein>
    <submittedName>
        <fullName evidence="4">Envelope glycoprotein</fullName>
    </submittedName>
</protein>
<evidence type="ECO:0000259" key="2">
    <source>
        <dbReference type="Pfam" id="PF07243"/>
    </source>
</evidence>
<dbReference type="InterPro" id="IPR009878">
    <property type="entry name" value="Phlebovirus_G2_fusion"/>
</dbReference>
<feature type="domain" description="Phlebovirus glycoprotein G2 fusion" evidence="3">
    <location>
        <begin position="234"/>
        <end position="386"/>
    </location>
</feature>
<feature type="domain" description="Phlebovirus glycoprotein G1" evidence="2">
    <location>
        <begin position="39"/>
        <end position="175"/>
    </location>
</feature>
<name>A0A0B2UNC0_TOXCA</name>
<keyword evidence="1" id="KW-0812">Transmembrane</keyword>
<evidence type="ECO:0000259" key="3">
    <source>
        <dbReference type="Pfam" id="PF07245"/>
    </source>
</evidence>
<accession>A0A0B2UNC0</accession>
<organism evidence="4 5">
    <name type="scientific">Toxocara canis</name>
    <name type="common">Canine roundworm</name>
    <dbReference type="NCBI Taxonomy" id="6265"/>
    <lineage>
        <taxon>Eukaryota</taxon>
        <taxon>Metazoa</taxon>
        <taxon>Ecdysozoa</taxon>
        <taxon>Nematoda</taxon>
        <taxon>Chromadorea</taxon>
        <taxon>Rhabditida</taxon>
        <taxon>Spirurina</taxon>
        <taxon>Ascaridomorpha</taxon>
        <taxon>Ascaridoidea</taxon>
        <taxon>Toxocaridae</taxon>
        <taxon>Toxocara</taxon>
    </lineage>
</organism>
<keyword evidence="4" id="KW-0946">Virion</keyword>
<dbReference type="Proteomes" id="UP000031036">
    <property type="component" value="Unassembled WGS sequence"/>
</dbReference>
<dbReference type="OMA" id="CEDINAF"/>
<feature type="transmembrane region" description="Helical" evidence="1">
    <location>
        <begin position="146"/>
        <end position="164"/>
    </location>
</feature>
<sequence>YLYIQTEELTYHIHDDEEIPIWAWGIVPITYYGQKQDHSEYIQCENCTGQCSQGGVEIISTIPIDAMEACSAPYCIYRENPHNNETLIFPREIMIKPYTVTIKLWKSGLVSKRLKLECPPKPFCELIHCYFCLTFIENPHCAPKGALILLGFIIYLSLSIIYLLFAILRVIIACSFTCSRLIILCCLKGVQYIIRRIINLRSSSPPERKNRYFRSALRKTGALIVIAIPLSHACSISTLLQASQSSCLQYENGSFECILTTSARLMVAPQGQQSCLLLKDMNSRPLGTLTIQLKKIALRCKKKSLYFTRSFQMAVASSKRCSAAGSCSGNKCTNITIDTKLPEFEKHVNDAPGFTYCMESSGCAACGCFLCDPACLFYRTYARPTS</sequence>
<dbReference type="Pfam" id="PF07243">
    <property type="entry name" value="Phlebovirus_G1"/>
    <property type="match status" value="1"/>
</dbReference>
<dbReference type="AlphaFoldDB" id="A0A0B2UNC0"/>
<dbReference type="EMBL" id="JPKZ01022853">
    <property type="protein sequence ID" value="KHN70739.1"/>
    <property type="molecule type" value="Genomic_DNA"/>
</dbReference>
<keyword evidence="5" id="KW-1185">Reference proteome</keyword>
<evidence type="ECO:0000313" key="4">
    <source>
        <dbReference type="EMBL" id="KHN70739.1"/>
    </source>
</evidence>
<comment type="caution">
    <text evidence="4">The sequence shown here is derived from an EMBL/GenBank/DDBJ whole genome shotgun (WGS) entry which is preliminary data.</text>
</comment>
<gene>
    <name evidence="4" type="primary">GP</name>
    <name evidence="4" type="ORF">Tcan_00591</name>
</gene>
<evidence type="ECO:0000256" key="1">
    <source>
        <dbReference type="SAM" id="Phobius"/>
    </source>
</evidence>
<dbReference type="Gene3D" id="2.60.98.50">
    <property type="match status" value="1"/>
</dbReference>
<feature type="non-terminal residue" evidence="4">
    <location>
        <position position="1"/>
    </location>
</feature>
<dbReference type="Pfam" id="PF07245">
    <property type="entry name" value="Phlebovirus_G2"/>
    <property type="match status" value="1"/>
</dbReference>
<reference evidence="4 5" key="1">
    <citation type="submission" date="2014-11" db="EMBL/GenBank/DDBJ databases">
        <title>Genetic blueprint of the zoonotic pathogen Toxocara canis.</title>
        <authorList>
            <person name="Zhu X.-Q."/>
            <person name="Korhonen P.K."/>
            <person name="Cai H."/>
            <person name="Young N.D."/>
            <person name="Nejsum P."/>
            <person name="von Samson-Himmelstjerna G."/>
            <person name="Boag P.R."/>
            <person name="Tan P."/>
            <person name="Li Q."/>
            <person name="Min J."/>
            <person name="Yang Y."/>
            <person name="Wang X."/>
            <person name="Fang X."/>
            <person name="Hall R.S."/>
            <person name="Hofmann A."/>
            <person name="Sternberg P.W."/>
            <person name="Jex A.R."/>
            <person name="Gasser R.B."/>
        </authorList>
    </citation>
    <scope>NUCLEOTIDE SEQUENCE [LARGE SCALE GENOMIC DNA]</scope>
    <source>
        <strain evidence="4">PN_DK_2014</strain>
    </source>
</reference>
<dbReference type="InterPro" id="IPR010826">
    <property type="entry name" value="Phlebovirus_G1"/>
</dbReference>
<dbReference type="GO" id="GO:0016020">
    <property type="term" value="C:membrane"/>
    <property type="evidence" value="ECO:0007669"/>
    <property type="project" value="InterPro"/>
</dbReference>
<keyword evidence="1" id="KW-0472">Membrane</keyword>
<proteinExistence type="predicted"/>
<dbReference type="OrthoDB" id="5877595at2759"/>
<keyword evidence="4" id="KW-0261">Viral envelope protein</keyword>
<feature type="non-terminal residue" evidence="4">
    <location>
        <position position="386"/>
    </location>
</feature>
<evidence type="ECO:0000313" key="5">
    <source>
        <dbReference type="Proteomes" id="UP000031036"/>
    </source>
</evidence>
<keyword evidence="1" id="KW-1133">Transmembrane helix</keyword>